<reference evidence="7 8" key="1">
    <citation type="submission" date="2019-06" db="EMBL/GenBank/DDBJ databases">
        <authorList>
            <person name="Lee I."/>
            <person name="Jang G.I."/>
            <person name="Hwang C.Y."/>
        </authorList>
    </citation>
    <scope>NUCLEOTIDE SEQUENCE [LARGE SCALE GENOMIC DNA]</scope>
    <source>
        <strain evidence="7 8">PAMC 28131</strain>
    </source>
</reference>
<dbReference type="AlphaFoldDB" id="A0A501XL50"/>
<sequence>MQTETLTRGIGPLGAALIAFNGIVGAGIFMLPGLVHDRFGAFGPWLFPLFGCVMLMMVLPLAAVAARFDVNGGPVAYVASAFGPFAGFQAGWLFTLAKLTALAANANVFASYLTGLFPGLNAAIIGPLSMLLLIGALTAANVVGVKQSIRLLTAISVLKVLPVLLLVLAALWMFGGALPAPGPFPPLSQVEASALILLYAFVGFENVLVPAGETRDPRRTIPRALVLTLVLTTSFYMLIQFGFLAADPPASEDAPMIAFGAKVAGAAGALVMTLVVLASLTGNLHGNILSSPRLLFAMAERRVLPAWFGRVHARFGTPANAVLAFAGMALLLALTGSFVFLAVLGTIARLFLFLMVYASLPKLRRDAGERAMPDVGLTVVLLIATGLCLWAILQVEADAWAMLVGSVAVGTGLFFVARRGRLGGERADS</sequence>
<feature type="transmembrane region" description="Helical" evidence="6">
    <location>
        <begin position="338"/>
        <end position="360"/>
    </location>
</feature>
<feature type="transmembrane region" description="Helical" evidence="6">
    <location>
        <begin position="399"/>
        <end position="417"/>
    </location>
</feature>
<feature type="transmembrane region" description="Helical" evidence="6">
    <location>
        <begin position="194"/>
        <end position="212"/>
    </location>
</feature>
<keyword evidence="5 6" id="KW-0472">Membrane</keyword>
<evidence type="ECO:0000256" key="1">
    <source>
        <dbReference type="ARBA" id="ARBA00004651"/>
    </source>
</evidence>
<dbReference type="Proteomes" id="UP000319897">
    <property type="component" value="Unassembled WGS sequence"/>
</dbReference>
<feature type="transmembrane region" description="Helical" evidence="6">
    <location>
        <begin position="151"/>
        <end position="174"/>
    </location>
</feature>
<feature type="transmembrane region" description="Helical" evidence="6">
    <location>
        <begin position="311"/>
        <end position="332"/>
    </location>
</feature>
<feature type="transmembrane region" description="Helical" evidence="6">
    <location>
        <begin position="266"/>
        <end position="290"/>
    </location>
</feature>
<dbReference type="GO" id="GO:0022857">
    <property type="term" value="F:transmembrane transporter activity"/>
    <property type="evidence" value="ECO:0007669"/>
    <property type="project" value="InterPro"/>
</dbReference>
<evidence type="ECO:0000256" key="2">
    <source>
        <dbReference type="ARBA" id="ARBA00022475"/>
    </source>
</evidence>
<evidence type="ECO:0000313" key="7">
    <source>
        <dbReference type="EMBL" id="TPE61175.1"/>
    </source>
</evidence>
<feature type="transmembrane region" description="Helical" evidence="6">
    <location>
        <begin position="224"/>
        <end position="246"/>
    </location>
</feature>
<keyword evidence="2" id="KW-1003">Cell membrane</keyword>
<evidence type="ECO:0000256" key="6">
    <source>
        <dbReference type="SAM" id="Phobius"/>
    </source>
</evidence>
<feature type="transmembrane region" description="Helical" evidence="6">
    <location>
        <begin position="115"/>
        <end position="139"/>
    </location>
</feature>
<dbReference type="RefSeq" id="WP_140928233.1">
    <property type="nucleotide sequence ID" value="NZ_VFSU01000024.1"/>
</dbReference>
<evidence type="ECO:0000256" key="4">
    <source>
        <dbReference type="ARBA" id="ARBA00022989"/>
    </source>
</evidence>
<comment type="subcellular location">
    <subcellularLocation>
        <location evidence="1">Cell membrane</location>
        <topology evidence="1">Multi-pass membrane protein</topology>
    </subcellularLocation>
</comment>
<evidence type="ECO:0000256" key="3">
    <source>
        <dbReference type="ARBA" id="ARBA00022692"/>
    </source>
</evidence>
<evidence type="ECO:0000313" key="8">
    <source>
        <dbReference type="Proteomes" id="UP000319897"/>
    </source>
</evidence>
<keyword evidence="3 6" id="KW-0812">Transmembrane</keyword>
<evidence type="ECO:0000256" key="5">
    <source>
        <dbReference type="ARBA" id="ARBA00023136"/>
    </source>
</evidence>
<gene>
    <name evidence="7" type="ORF">FJQ54_09800</name>
</gene>
<dbReference type="InterPro" id="IPR050367">
    <property type="entry name" value="APC_superfamily"/>
</dbReference>
<dbReference type="PANTHER" id="PTHR42770">
    <property type="entry name" value="AMINO ACID TRANSPORTER-RELATED"/>
    <property type="match status" value="1"/>
</dbReference>
<proteinExistence type="predicted"/>
<accession>A0A501XL50</accession>
<dbReference type="GO" id="GO:0005886">
    <property type="term" value="C:plasma membrane"/>
    <property type="evidence" value="ECO:0007669"/>
    <property type="project" value="UniProtKB-SubCell"/>
</dbReference>
<keyword evidence="8" id="KW-1185">Reference proteome</keyword>
<feature type="transmembrane region" description="Helical" evidence="6">
    <location>
        <begin position="372"/>
        <end position="393"/>
    </location>
</feature>
<dbReference type="Gene3D" id="1.20.1740.10">
    <property type="entry name" value="Amino acid/polyamine transporter I"/>
    <property type="match status" value="1"/>
</dbReference>
<dbReference type="EMBL" id="VFSU01000024">
    <property type="protein sequence ID" value="TPE61175.1"/>
    <property type="molecule type" value="Genomic_DNA"/>
</dbReference>
<dbReference type="PIRSF" id="PIRSF006060">
    <property type="entry name" value="AA_transporter"/>
    <property type="match status" value="1"/>
</dbReference>
<protein>
    <submittedName>
        <fullName evidence="7">APC family permease</fullName>
    </submittedName>
</protein>
<comment type="caution">
    <text evidence="7">The sequence shown here is derived from an EMBL/GenBank/DDBJ whole genome shotgun (WGS) entry which is preliminary data.</text>
</comment>
<dbReference type="Pfam" id="PF13520">
    <property type="entry name" value="AA_permease_2"/>
    <property type="match status" value="1"/>
</dbReference>
<feature type="transmembrane region" description="Helical" evidence="6">
    <location>
        <begin position="12"/>
        <end position="33"/>
    </location>
</feature>
<dbReference type="OrthoDB" id="7065842at2"/>
<organism evidence="7 8">
    <name type="scientific">Sandaracinobacter neustonicus</name>
    <dbReference type="NCBI Taxonomy" id="1715348"/>
    <lineage>
        <taxon>Bacteria</taxon>
        <taxon>Pseudomonadati</taxon>
        <taxon>Pseudomonadota</taxon>
        <taxon>Alphaproteobacteria</taxon>
        <taxon>Sphingomonadales</taxon>
        <taxon>Sphingosinicellaceae</taxon>
        <taxon>Sandaracinobacter</taxon>
    </lineage>
</organism>
<feature type="transmembrane region" description="Helical" evidence="6">
    <location>
        <begin position="75"/>
        <end position="95"/>
    </location>
</feature>
<name>A0A501XL50_9SPHN</name>
<feature type="transmembrane region" description="Helical" evidence="6">
    <location>
        <begin position="45"/>
        <end position="68"/>
    </location>
</feature>
<dbReference type="PANTHER" id="PTHR42770:SF7">
    <property type="entry name" value="MEMBRANE PROTEIN"/>
    <property type="match status" value="1"/>
</dbReference>
<dbReference type="InterPro" id="IPR002293">
    <property type="entry name" value="AA/rel_permease1"/>
</dbReference>
<keyword evidence="4 6" id="KW-1133">Transmembrane helix</keyword>